<evidence type="ECO:0000256" key="13">
    <source>
        <dbReference type="ARBA" id="ARBA00054478"/>
    </source>
</evidence>
<keyword evidence="7 15" id="KW-0660">Purine salvage</keyword>
<evidence type="ECO:0000313" key="18">
    <source>
        <dbReference type="Proteomes" id="UP000886595"/>
    </source>
</evidence>
<evidence type="ECO:0000256" key="7">
    <source>
        <dbReference type="ARBA" id="ARBA00022726"/>
    </source>
</evidence>
<comment type="function">
    <text evidence="13">ATP dependent phosphorylation of adenosine and other related nucleoside analogs to monophosphate derivatives. Essential to sustain methyl recycling.</text>
</comment>
<keyword evidence="5" id="KW-0945">Host-virus interaction</keyword>
<evidence type="ECO:0000256" key="15">
    <source>
        <dbReference type="RuleBase" id="RU368116"/>
    </source>
</evidence>
<evidence type="ECO:0000256" key="1">
    <source>
        <dbReference type="ARBA" id="ARBA00001946"/>
    </source>
</evidence>
<comment type="catalytic activity">
    <reaction evidence="12">
        <text>adenosine + ATP = AMP + ADP + H(+)</text>
        <dbReference type="Rhea" id="RHEA:20824"/>
        <dbReference type="ChEBI" id="CHEBI:15378"/>
        <dbReference type="ChEBI" id="CHEBI:16335"/>
        <dbReference type="ChEBI" id="CHEBI:30616"/>
        <dbReference type="ChEBI" id="CHEBI:456215"/>
        <dbReference type="ChEBI" id="CHEBI:456216"/>
        <dbReference type="EC" id="2.7.1.20"/>
    </reaction>
    <physiologicalReaction direction="left-to-right" evidence="12">
        <dbReference type="Rhea" id="RHEA:20825"/>
    </physiologicalReaction>
</comment>
<dbReference type="PANTHER" id="PTHR45769">
    <property type="entry name" value="ADENOSINE KINASE"/>
    <property type="match status" value="1"/>
</dbReference>
<dbReference type="EMBL" id="JAAMPC010000009">
    <property type="protein sequence ID" value="KAG2295047.1"/>
    <property type="molecule type" value="Genomic_DNA"/>
</dbReference>
<dbReference type="InterPro" id="IPR002173">
    <property type="entry name" value="Carboh/pur_kinase_PfkB_CS"/>
</dbReference>
<comment type="similarity">
    <text evidence="3 15">Belongs to the carbohydrate kinase PfkB family.</text>
</comment>
<dbReference type="Gene3D" id="3.40.1190.20">
    <property type="match status" value="1"/>
</dbReference>
<keyword evidence="8 15" id="KW-0547">Nucleotide-binding</keyword>
<evidence type="ECO:0000256" key="11">
    <source>
        <dbReference type="ARBA" id="ARBA00022842"/>
    </source>
</evidence>
<dbReference type="InterPro" id="IPR029056">
    <property type="entry name" value="Ribokinase-like"/>
</dbReference>
<keyword evidence="6 15" id="KW-0808">Transferase</keyword>
<dbReference type="GO" id="GO:0006144">
    <property type="term" value="P:purine nucleobase metabolic process"/>
    <property type="evidence" value="ECO:0007669"/>
    <property type="project" value="TreeGrafter"/>
</dbReference>
<evidence type="ECO:0000256" key="14">
    <source>
        <dbReference type="PIRSR" id="PIRSR601805-1"/>
    </source>
</evidence>
<evidence type="ECO:0000313" key="17">
    <source>
        <dbReference type="EMBL" id="KAG2295047.1"/>
    </source>
</evidence>
<dbReference type="GO" id="GO:0005829">
    <property type="term" value="C:cytosol"/>
    <property type="evidence" value="ECO:0007669"/>
    <property type="project" value="TreeGrafter"/>
</dbReference>
<keyword evidence="9 15" id="KW-0418">Kinase</keyword>
<dbReference type="GO" id="GO:0005634">
    <property type="term" value="C:nucleus"/>
    <property type="evidence" value="ECO:0007669"/>
    <property type="project" value="TreeGrafter"/>
</dbReference>
<evidence type="ECO:0000256" key="2">
    <source>
        <dbReference type="ARBA" id="ARBA00004801"/>
    </source>
</evidence>
<dbReference type="CDD" id="cd01168">
    <property type="entry name" value="adenosine_kinase"/>
    <property type="match status" value="1"/>
</dbReference>
<dbReference type="GO" id="GO:0006169">
    <property type="term" value="P:adenosine salvage"/>
    <property type="evidence" value="ECO:0007669"/>
    <property type="project" value="UniProtKB-ARBA"/>
</dbReference>
<dbReference type="GO" id="GO:0004001">
    <property type="term" value="F:adenosine kinase activity"/>
    <property type="evidence" value="ECO:0007669"/>
    <property type="project" value="UniProtKB-UniRule"/>
</dbReference>
<name>A0A8X7RVX5_BRACI</name>
<sequence length="357" mass="39122">MASSSDFDGILLGMGNPLLDVSAVVDQDFLTKYDIKLNNAILAEDKHLPMYDEMSEKFNVEYIAGGATQNSIKVAQWMLQIPGATSYMGSIGKDKYGEAMKKDATAAGVNVHYYEDESTSTGTCGVCVLGGERSLIANLSAANCYKVEHLKKPENWALVEKAKFYYIAGFFLTVSPESIQLVREHAAAHNKVFTMNLSAPFICEFFKDVQEKCLPLKCMHLISCVDQVHGLCFGNETEARTFSRVHGWETDDVEQIAIKISQLPKATGTYKRTTVITQGADPVVVAEDGKVKKYPVIHLPKEKLVDTNGAGDAFVGGFLSQLVHGKAIEDCVRAGCYASNVVIQRSGCTYPQKPDFN</sequence>
<evidence type="ECO:0000256" key="3">
    <source>
        <dbReference type="ARBA" id="ARBA00010688"/>
    </source>
</evidence>
<dbReference type="GO" id="GO:0044209">
    <property type="term" value="P:AMP salvage"/>
    <property type="evidence" value="ECO:0007669"/>
    <property type="project" value="UniProtKB-UniRule"/>
</dbReference>
<comment type="pathway">
    <text evidence="2 15">Purine metabolism; AMP biosynthesis via salvage pathway; AMP from adenosine: step 1/1.</text>
</comment>
<proteinExistence type="inferred from homology"/>
<dbReference type="FunFam" id="3.30.1110.10:FF:000001">
    <property type="entry name" value="Adenosine kinase a"/>
    <property type="match status" value="1"/>
</dbReference>
<evidence type="ECO:0000256" key="8">
    <source>
        <dbReference type="ARBA" id="ARBA00022741"/>
    </source>
</evidence>
<reference evidence="17 18" key="1">
    <citation type="submission" date="2020-02" db="EMBL/GenBank/DDBJ databases">
        <authorList>
            <person name="Ma Q."/>
            <person name="Huang Y."/>
            <person name="Song X."/>
            <person name="Pei D."/>
        </authorList>
    </citation>
    <scope>NUCLEOTIDE SEQUENCE [LARGE SCALE GENOMIC DNA]</scope>
    <source>
        <strain evidence="17">Sxm20200214</strain>
        <tissue evidence="17">Leaf</tissue>
    </source>
</reference>
<dbReference type="OrthoDB" id="432447at2759"/>
<evidence type="ECO:0000256" key="12">
    <source>
        <dbReference type="ARBA" id="ARBA00051805"/>
    </source>
</evidence>
<evidence type="ECO:0000256" key="10">
    <source>
        <dbReference type="ARBA" id="ARBA00022840"/>
    </source>
</evidence>
<dbReference type="SUPFAM" id="SSF53613">
    <property type="entry name" value="Ribokinase-like"/>
    <property type="match status" value="1"/>
</dbReference>
<keyword evidence="11 15" id="KW-0460">Magnesium</keyword>
<feature type="active site" description="Proton acceptor" evidence="14">
    <location>
        <position position="312"/>
    </location>
</feature>
<keyword evidence="18" id="KW-1185">Reference proteome</keyword>
<dbReference type="InterPro" id="IPR011611">
    <property type="entry name" value="PfkB_dom"/>
</dbReference>
<evidence type="ECO:0000259" key="16">
    <source>
        <dbReference type="Pfam" id="PF00294"/>
    </source>
</evidence>
<gene>
    <name evidence="17" type="ORF">Bca52824_041716</name>
</gene>
<dbReference type="Pfam" id="PF00294">
    <property type="entry name" value="PfkB"/>
    <property type="match status" value="1"/>
</dbReference>
<organism evidence="17 18">
    <name type="scientific">Brassica carinata</name>
    <name type="common">Ethiopian mustard</name>
    <name type="synonym">Abyssinian cabbage</name>
    <dbReference type="NCBI Taxonomy" id="52824"/>
    <lineage>
        <taxon>Eukaryota</taxon>
        <taxon>Viridiplantae</taxon>
        <taxon>Streptophyta</taxon>
        <taxon>Embryophyta</taxon>
        <taxon>Tracheophyta</taxon>
        <taxon>Spermatophyta</taxon>
        <taxon>Magnoliopsida</taxon>
        <taxon>eudicotyledons</taxon>
        <taxon>Gunneridae</taxon>
        <taxon>Pentapetalae</taxon>
        <taxon>rosids</taxon>
        <taxon>malvids</taxon>
        <taxon>Brassicales</taxon>
        <taxon>Brassicaceae</taxon>
        <taxon>Brassiceae</taxon>
        <taxon>Brassica</taxon>
    </lineage>
</organism>
<dbReference type="Proteomes" id="UP000886595">
    <property type="component" value="Unassembled WGS sequence"/>
</dbReference>
<dbReference type="InterPro" id="IPR001805">
    <property type="entry name" value="Adenokinase"/>
</dbReference>
<dbReference type="FunFam" id="3.40.1190.20:FF:000006">
    <property type="entry name" value="Adenosine kinase 2"/>
    <property type="match status" value="1"/>
</dbReference>
<dbReference type="GO" id="GO:0005524">
    <property type="term" value="F:ATP binding"/>
    <property type="evidence" value="ECO:0007669"/>
    <property type="project" value="UniProtKB-UniRule"/>
</dbReference>
<evidence type="ECO:0000256" key="6">
    <source>
        <dbReference type="ARBA" id="ARBA00022679"/>
    </source>
</evidence>
<dbReference type="PROSITE" id="PS00584">
    <property type="entry name" value="PFKB_KINASES_2"/>
    <property type="match status" value="1"/>
</dbReference>
<feature type="domain" description="Carbohydrate kinase PfkB" evidence="16">
    <location>
        <begin position="29"/>
        <end position="351"/>
    </location>
</feature>
<keyword evidence="10 15" id="KW-0067">ATP-binding</keyword>
<protein>
    <recommendedName>
        <fullName evidence="4 15">Adenosine kinase</fullName>
        <shortName evidence="15">AK</shortName>
        <ecNumber evidence="4 15">2.7.1.20</ecNumber>
    </recommendedName>
    <alternativeName>
        <fullName evidence="15">Adenosine 5'-phosphotransferase</fullName>
    </alternativeName>
</protein>
<comment type="cofactor">
    <cofactor evidence="1 15">
        <name>Mg(2+)</name>
        <dbReference type="ChEBI" id="CHEBI:18420"/>
    </cofactor>
</comment>
<accession>A0A8X7RVX5</accession>
<evidence type="ECO:0000256" key="9">
    <source>
        <dbReference type="ARBA" id="ARBA00022777"/>
    </source>
</evidence>
<dbReference type="PANTHER" id="PTHR45769:SF3">
    <property type="entry name" value="ADENOSINE KINASE"/>
    <property type="match status" value="1"/>
</dbReference>
<dbReference type="EC" id="2.7.1.20" evidence="4 15"/>
<dbReference type="PRINTS" id="PR00989">
    <property type="entry name" value="ADENOKINASE"/>
</dbReference>
<evidence type="ECO:0000256" key="4">
    <source>
        <dbReference type="ARBA" id="ARBA00012119"/>
    </source>
</evidence>
<dbReference type="AlphaFoldDB" id="A0A8X7RVX5"/>
<comment type="caution">
    <text evidence="17">The sequence shown here is derived from an EMBL/GenBank/DDBJ whole genome shotgun (WGS) entry which is preliminary data.</text>
</comment>
<evidence type="ECO:0000256" key="5">
    <source>
        <dbReference type="ARBA" id="ARBA00022581"/>
    </source>
</evidence>
<dbReference type="Gene3D" id="3.30.1110.10">
    <property type="match status" value="1"/>
</dbReference>